<evidence type="ECO:0000256" key="3">
    <source>
        <dbReference type="ARBA" id="ARBA00022603"/>
    </source>
</evidence>
<evidence type="ECO:0000256" key="9">
    <source>
        <dbReference type="ARBA" id="ARBA00023136"/>
    </source>
</evidence>
<keyword evidence="10" id="KW-0594">Phospholipid biosynthesis</keyword>
<evidence type="ECO:0000313" key="13">
    <source>
        <dbReference type="EMBL" id="KAB5593463.1"/>
    </source>
</evidence>
<dbReference type="PANTHER" id="PTHR43847:SF1">
    <property type="entry name" value="BLL3993 PROTEIN"/>
    <property type="match status" value="1"/>
</dbReference>
<dbReference type="InterPro" id="IPR052527">
    <property type="entry name" value="Metal_cation-efflux_comp"/>
</dbReference>
<keyword evidence="3" id="KW-0808">Transferase</keyword>
<dbReference type="UniPathway" id="UPA00753"/>
<dbReference type="PANTHER" id="PTHR43847">
    <property type="entry name" value="BLL3993 PROTEIN"/>
    <property type="match status" value="1"/>
</dbReference>
<evidence type="ECO:0000256" key="11">
    <source>
        <dbReference type="ARBA" id="ARBA00023264"/>
    </source>
</evidence>
<dbReference type="GO" id="GO:0032259">
    <property type="term" value="P:methylation"/>
    <property type="evidence" value="ECO:0007669"/>
    <property type="project" value="UniProtKB-KW"/>
</dbReference>
<comment type="caution">
    <text evidence="13">The sequence shown here is derived from an EMBL/GenBank/DDBJ whole genome shotgun (WGS) entry which is preliminary data.</text>
</comment>
<dbReference type="Pfam" id="PF04191">
    <property type="entry name" value="PEMT"/>
    <property type="match status" value="1"/>
</dbReference>
<evidence type="ECO:0000256" key="8">
    <source>
        <dbReference type="ARBA" id="ARBA00023098"/>
    </source>
</evidence>
<keyword evidence="11" id="KW-1208">Phospholipid metabolism</keyword>
<organism evidence="13 14">
    <name type="scientific">Ceratobasidium theobromae</name>
    <dbReference type="NCBI Taxonomy" id="1582974"/>
    <lineage>
        <taxon>Eukaryota</taxon>
        <taxon>Fungi</taxon>
        <taxon>Dikarya</taxon>
        <taxon>Basidiomycota</taxon>
        <taxon>Agaricomycotina</taxon>
        <taxon>Agaricomycetes</taxon>
        <taxon>Cantharellales</taxon>
        <taxon>Ceratobasidiaceae</taxon>
        <taxon>Ceratobasidium</taxon>
    </lineage>
</organism>
<keyword evidence="4" id="KW-0949">S-adenosyl-L-methionine</keyword>
<evidence type="ECO:0000256" key="6">
    <source>
        <dbReference type="ARBA" id="ARBA00022824"/>
    </source>
</evidence>
<dbReference type="GO" id="GO:0008168">
    <property type="term" value="F:methyltransferase activity"/>
    <property type="evidence" value="ECO:0007669"/>
    <property type="project" value="UniProtKB-KW"/>
</dbReference>
<dbReference type="Gene3D" id="1.20.120.1630">
    <property type="match status" value="1"/>
</dbReference>
<sequence>MSYSSYIAGLDLPFTGSQAFNGLAWTTAAWAFYRGWPGLGMKNKVEAKAGKAVHMPPGRRGELITALHGIPLLLPGATFLISLPLNNFETPDWLSQFALPPVSPDVYCGTRVGASLGILVSGMLVGAAFKHLGAQWNYIGVRERPELINTGPYRYVRHPMYSAAMLMGASSVGAFWNWMPLPALGLMALAFGIKMPMEEGLILSHPTLGPKYKEFKKQVLWRVIPYIW</sequence>
<dbReference type="GO" id="GO:0006656">
    <property type="term" value="P:phosphatidylcholine biosynthetic process"/>
    <property type="evidence" value="ECO:0007669"/>
    <property type="project" value="UniProtKB-UniPathway"/>
</dbReference>
<dbReference type="Proteomes" id="UP000383932">
    <property type="component" value="Unassembled WGS sequence"/>
</dbReference>
<keyword evidence="9 12" id="KW-0472">Membrane</keyword>
<evidence type="ECO:0000256" key="5">
    <source>
        <dbReference type="ARBA" id="ARBA00022692"/>
    </source>
</evidence>
<dbReference type="InterPro" id="IPR007318">
    <property type="entry name" value="Phopholipid_MeTrfase"/>
</dbReference>
<evidence type="ECO:0000256" key="12">
    <source>
        <dbReference type="SAM" id="Phobius"/>
    </source>
</evidence>
<name>A0A5N5QPG2_9AGAM</name>
<comment type="subcellular location">
    <subcellularLocation>
        <location evidence="1">Endomembrane system</location>
        <topology evidence="1">Multi-pass membrane protein</topology>
    </subcellularLocation>
</comment>
<feature type="transmembrane region" description="Helical" evidence="12">
    <location>
        <begin position="63"/>
        <end position="85"/>
    </location>
</feature>
<dbReference type="AlphaFoldDB" id="A0A5N5QPG2"/>
<keyword evidence="2" id="KW-0444">Lipid biosynthesis</keyword>
<keyword evidence="3" id="KW-0489">Methyltransferase</keyword>
<feature type="transmembrane region" description="Helical" evidence="12">
    <location>
        <begin position="175"/>
        <end position="193"/>
    </location>
</feature>
<protein>
    <recommendedName>
        <fullName evidence="15">Protein-S-isoprenylcysteine O-methyltransferase</fullName>
    </recommendedName>
</protein>
<evidence type="ECO:0000256" key="2">
    <source>
        <dbReference type="ARBA" id="ARBA00022516"/>
    </source>
</evidence>
<evidence type="ECO:0000256" key="1">
    <source>
        <dbReference type="ARBA" id="ARBA00004127"/>
    </source>
</evidence>
<keyword evidence="7 12" id="KW-1133">Transmembrane helix</keyword>
<reference evidence="13 14" key="1">
    <citation type="journal article" date="2019" name="Fungal Biol. Biotechnol.">
        <title>Draft genome sequence of fastidious pathogen Ceratobasidium theobromae, which causes vascular-streak dieback in Theobroma cacao.</title>
        <authorList>
            <person name="Ali S.S."/>
            <person name="Asman A."/>
            <person name="Shao J."/>
            <person name="Firmansyah A.P."/>
            <person name="Susilo A.W."/>
            <person name="Rosmana A."/>
            <person name="McMahon P."/>
            <person name="Junaid M."/>
            <person name="Guest D."/>
            <person name="Kheng T.Y."/>
            <person name="Meinhardt L.W."/>
            <person name="Bailey B.A."/>
        </authorList>
    </citation>
    <scope>NUCLEOTIDE SEQUENCE [LARGE SCALE GENOMIC DNA]</scope>
    <source>
        <strain evidence="13 14">CT2</strain>
    </source>
</reference>
<proteinExistence type="predicted"/>
<keyword evidence="14" id="KW-1185">Reference proteome</keyword>
<keyword evidence="6" id="KW-0256">Endoplasmic reticulum</keyword>
<keyword evidence="5 12" id="KW-0812">Transmembrane</keyword>
<accession>A0A5N5QPG2</accession>
<keyword evidence="8" id="KW-0443">Lipid metabolism</keyword>
<evidence type="ECO:0000313" key="14">
    <source>
        <dbReference type="Proteomes" id="UP000383932"/>
    </source>
</evidence>
<evidence type="ECO:0000256" key="10">
    <source>
        <dbReference type="ARBA" id="ARBA00023209"/>
    </source>
</evidence>
<gene>
    <name evidence="13" type="ORF">CTheo_3097</name>
</gene>
<evidence type="ECO:0008006" key="15">
    <source>
        <dbReference type="Google" id="ProtNLM"/>
    </source>
</evidence>
<dbReference type="EMBL" id="SSOP01000037">
    <property type="protein sequence ID" value="KAB5593463.1"/>
    <property type="molecule type" value="Genomic_DNA"/>
</dbReference>
<dbReference type="OrthoDB" id="422086at2759"/>
<evidence type="ECO:0000256" key="7">
    <source>
        <dbReference type="ARBA" id="ARBA00022989"/>
    </source>
</evidence>
<dbReference type="GO" id="GO:0012505">
    <property type="term" value="C:endomembrane system"/>
    <property type="evidence" value="ECO:0007669"/>
    <property type="project" value="UniProtKB-SubCell"/>
</dbReference>
<evidence type="ECO:0000256" key="4">
    <source>
        <dbReference type="ARBA" id="ARBA00022691"/>
    </source>
</evidence>